<dbReference type="Proteomes" id="UP001208131">
    <property type="component" value="Unassembled WGS sequence"/>
</dbReference>
<dbReference type="EMBL" id="JAOQJZ010000004">
    <property type="protein sequence ID" value="MCU6705294.1"/>
    <property type="molecule type" value="Genomic_DNA"/>
</dbReference>
<comment type="caution">
    <text evidence="1">The sequence shown here is derived from an EMBL/GenBank/DDBJ whole genome shotgun (WGS) entry which is preliminary data.</text>
</comment>
<organism evidence="1 2">
    <name type="scientific">Hominimerdicola aceti</name>
    <dbReference type="NCBI Taxonomy" id="2981726"/>
    <lineage>
        <taxon>Bacteria</taxon>
        <taxon>Bacillati</taxon>
        <taxon>Bacillota</taxon>
        <taxon>Clostridia</taxon>
        <taxon>Eubacteriales</taxon>
        <taxon>Oscillospiraceae</taxon>
        <taxon>Hominimerdicola</taxon>
    </lineage>
</organism>
<proteinExistence type="predicted"/>
<evidence type="ECO:0000313" key="1">
    <source>
        <dbReference type="EMBL" id="MCU6705294.1"/>
    </source>
</evidence>
<accession>A0AAE3IGP5</accession>
<protein>
    <submittedName>
        <fullName evidence="1">Uncharacterized protein</fullName>
    </submittedName>
</protein>
<dbReference type="RefSeq" id="WP_041337530.1">
    <property type="nucleotide sequence ID" value="NZ_JAOQJZ010000004.1"/>
</dbReference>
<reference evidence="1 2" key="1">
    <citation type="journal article" date="2021" name="ISME Commun">
        <title>Automated analysis of genomic sequences facilitates high-throughput and comprehensive description of bacteria.</title>
        <authorList>
            <person name="Hitch T.C.A."/>
        </authorList>
    </citation>
    <scope>NUCLEOTIDE SEQUENCE [LARGE SCALE GENOMIC DNA]</scope>
    <source>
        <strain evidence="1 2">Sanger_31</strain>
    </source>
</reference>
<dbReference type="AlphaFoldDB" id="A0AAE3IGP5"/>
<evidence type="ECO:0000313" key="2">
    <source>
        <dbReference type="Proteomes" id="UP001208131"/>
    </source>
</evidence>
<sequence length="106" mass="11890">MAYADYTFYTADFHGNKISETDYPYFAERASEYLDNLSFAETDEISLAKACCACAEIMYSAQPDKQIASEKVGDYSISYSTTQTAVADELIKTASRYLNLRSVGWI</sequence>
<keyword evidence="2" id="KW-1185">Reference proteome</keyword>
<gene>
    <name evidence="1" type="ORF">OCV57_05040</name>
</gene>
<name>A0AAE3IGP5_9FIRM</name>